<feature type="domain" description="THAP-type" evidence="8">
    <location>
        <begin position="1"/>
        <end position="90"/>
    </location>
</feature>
<dbReference type="PANTHER" id="PTHR23080:SF141">
    <property type="entry name" value="TRANSPOSASE HELIX-TURN-HELIX DOMAIN-CONTAINING PROTEIN"/>
    <property type="match status" value="1"/>
</dbReference>
<dbReference type="Pfam" id="PF13613">
    <property type="entry name" value="HTH_Tnp_4"/>
    <property type="match status" value="1"/>
</dbReference>
<evidence type="ECO:0000256" key="6">
    <source>
        <dbReference type="PROSITE-ProRule" id="PRU00309"/>
    </source>
</evidence>
<feature type="region of interest" description="Disordered" evidence="7">
    <location>
        <begin position="102"/>
        <end position="121"/>
    </location>
</feature>
<evidence type="ECO:0000256" key="2">
    <source>
        <dbReference type="ARBA" id="ARBA00022723"/>
    </source>
</evidence>
<dbReference type="InterPro" id="IPR006612">
    <property type="entry name" value="THAP_Znf"/>
</dbReference>
<name>A0ABN8M6H5_9CNID</name>
<keyword evidence="2" id="KW-0479">Metal-binding</keyword>
<evidence type="ECO:0000313" key="10">
    <source>
        <dbReference type="Proteomes" id="UP001159427"/>
    </source>
</evidence>
<dbReference type="PANTHER" id="PTHR23080">
    <property type="entry name" value="THAP DOMAIN PROTEIN"/>
    <property type="match status" value="1"/>
</dbReference>
<comment type="cofactor">
    <cofactor evidence="1">
        <name>a divalent metal cation</name>
        <dbReference type="ChEBI" id="CHEBI:60240"/>
    </cofactor>
</comment>
<evidence type="ECO:0000256" key="3">
    <source>
        <dbReference type="ARBA" id="ARBA00022771"/>
    </source>
</evidence>
<evidence type="ECO:0000256" key="7">
    <source>
        <dbReference type="SAM" id="MobiDB-lite"/>
    </source>
</evidence>
<dbReference type="PROSITE" id="PS50950">
    <property type="entry name" value="ZF_THAP"/>
    <property type="match status" value="1"/>
</dbReference>
<accession>A0ABN8M6H5</accession>
<reference evidence="9 10" key="1">
    <citation type="submission" date="2022-05" db="EMBL/GenBank/DDBJ databases">
        <authorList>
            <consortium name="Genoscope - CEA"/>
            <person name="William W."/>
        </authorList>
    </citation>
    <scope>NUCLEOTIDE SEQUENCE [LARGE SCALE GENOMIC DNA]</scope>
</reference>
<evidence type="ECO:0000256" key="5">
    <source>
        <dbReference type="ARBA" id="ARBA00023125"/>
    </source>
</evidence>
<dbReference type="Proteomes" id="UP001159427">
    <property type="component" value="Unassembled WGS sequence"/>
</dbReference>
<evidence type="ECO:0000256" key="1">
    <source>
        <dbReference type="ARBA" id="ARBA00001968"/>
    </source>
</evidence>
<sequence>MVTTKRCAYGTCRNDSRYPQSWKRNSNGAPVKFFHFPGAVRQNERRQRWITACHRGDSFVCTKDSYICSIHFVGGNGPTKEYPDPISAVASKEKVSLSVMRLNRKRKASHEREGDKERSKKICLERSAAKTLLTLHRHTGKSKEEHEAAGTLLDLSLESVVSAEEAEFEDLQEVAEQVIDQFPEPLPDDEPIDSNVDRDTQTDKKTLRECGTQTSGTDKLMKMLFMKKVMDPQKTYHYTGMTKECLEVIYSEVKEKSQRMNLWKGSRKTKTGKLQDKYIKKRKELAKLTTKEQFVFTLVRLRRNPSLEMLCDIFGITTGTGSRIFITWILFLEKELAFLLPFSTKDELREISKPNCFKKNCFKNLRAIIDCTEFYVEKPGKPSNQRSTYSQYKSSNTFKLLISMSPILHFNFVSKLYNGSISDKEIVNVSGFLEKLKPGDAVMADKGFNIQDLLALHDTVLIAPPMMRKSNVSARASTATRRVATSRVHIERMIRRLKLFNFLRGVIPLTCKPYVSSAVTVCTILVNLQPSIIKEK</sequence>
<dbReference type="InterPro" id="IPR027806">
    <property type="entry name" value="HARBI1_dom"/>
</dbReference>
<keyword evidence="3 6" id="KW-0863">Zinc-finger</keyword>
<comment type="caution">
    <text evidence="9">The sequence shown here is derived from an EMBL/GenBank/DDBJ whole genome shotgun (WGS) entry which is preliminary data.</text>
</comment>
<dbReference type="InterPro" id="IPR027805">
    <property type="entry name" value="Transposase_HTH_dom"/>
</dbReference>
<proteinExistence type="predicted"/>
<evidence type="ECO:0000259" key="8">
    <source>
        <dbReference type="PROSITE" id="PS50950"/>
    </source>
</evidence>
<gene>
    <name evidence="9" type="ORF">PEVE_00018981</name>
</gene>
<dbReference type="Pfam" id="PF05485">
    <property type="entry name" value="THAP"/>
    <property type="match status" value="1"/>
</dbReference>
<evidence type="ECO:0000256" key="4">
    <source>
        <dbReference type="ARBA" id="ARBA00022833"/>
    </source>
</evidence>
<feature type="compositionally biased region" description="Basic and acidic residues" evidence="7">
    <location>
        <begin position="110"/>
        <end position="121"/>
    </location>
</feature>
<dbReference type="Pfam" id="PF13359">
    <property type="entry name" value="DDE_Tnp_4"/>
    <property type="match status" value="1"/>
</dbReference>
<dbReference type="SUPFAM" id="SSF57716">
    <property type="entry name" value="Glucocorticoid receptor-like (DNA-binding domain)"/>
    <property type="match status" value="1"/>
</dbReference>
<evidence type="ECO:0000313" key="9">
    <source>
        <dbReference type="EMBL" id="CAH3023359.1"/>
    </source>
</evidence>
<protein>
    <recommendedName>
        <fullName evidence="8">THAP-type domain-containing protein</fullName>
    </recommendedName>
</protein>
<dbReference type="EMBL" id="CALNXI010000257">
    <property type="protein sequence ID" value="CAH3023359.1"/>
    <property type="molecule type" value="Genomic_DNA"/>
</dbReference>
<keyword evidence="4" id="KW-0862">Zinc</keyword>
<keyword evidence="5 6" id="KW-0238">DNA-binding</keyword>
<organism evidence="9 10">
    <name type="scientific">Porites evermanni</name>
    <dbReference type="NCBI Taxonomy" id="104178"/>
    <lineage>
        <taxon>Eukaryota</taxon>
        <taxon>Metazoa</taxon>
        <taxon>Cnidaria</taxon>
        <taxon>Anthozoa</taxon>
        <taxon>Hexacorallia</taxon>
        <taxon>Scleractinia</taxon>
        <taxon>Fungiina</taxon>
        <taxon>Poritidae</taxon>
        <taxon>Porites</taxon>
    </lineage>
</organism>
<keyword evidence="10" id="KW-1185">Reference proteome</keyword>